<dbReference type="EMBL" id="CP104064">
    <property type="protein sequence ID" value="WAH39092.1"/>
    <property type="molecule type" value="Genomic_DNA"/>
</dbReference>
<evidence type="ECO:0000256" key="3">
    <source>
        <dbReference type="ARBA" id="ARBA00022807"/>
    </source>
</evidence>
<dbReference type="SUPFAM" id="SSF54001">
    <property type="entry name" value="Cysteine proteinases"/>
    <property type="match status" value="1"/>
</dbReference>
<dbReference type="Proteomes" id="UP001164803">
    <property type="component" value="Chromosome"/>
</dbReference>
<sequence>MRTDDRALSMELIEQFSADFGSVPANRIAMNAVTKSGVNAVATDRAAGIDMQFAFSEEIATGPVTNQKQSGRCWLFAGLNTIRSDIAKRNNMEPFELSQSYQMFWDKFEKANYFLERIFDTIEEDTDSRIVQWLLQSPLQDGGQWDMFVNLVEKHGVVPQSVMPETFHSSKSYLMNRLLTKKLRKYASDSRRAFRSGTTIEDLREQKLTWMGEFYRLLCTFLGEPPSSFDFEYRDKDGEFHRHTDLSPLDFFQKFFGDDLRSYVSIINAPTADKPFGKTYTVKYLGNVEGGRNVFYLNVDIETVKQVALAQIKAGEPVWFGCDVGQMSDSEAGIMDTDLFDYEGALNTTFAMTKAERLDYGESLMTHAMVFTGANVVGERVNRWKVENSWGKDRGKDGFFVMSDAWFNDYMYQVVVHRKYLPAELDAALNQDPVLLNPWDPMGSLAMMR</sequence>
<keyword evidence="3 4" id="KW-0788">Thiol protease</keyword>
<dbReference type="PROSITE" id="PS00139">
    <property type="entry name" value="THIOL_PROTEASE_CYS"/>
    <property type="match status" value="1"/>
</dbReference>
<organism evidence="5 6">
    <name type="scientific">Alicyclobacillus dauci</name>
    <dbReference type="NCBI Taxonomy" id="1475485"/>
    <lineage>
        <taxon>Bacteria</taxon>
        <taxon>Bacillati</taxon>
        <taxon>Bacillota</taxon>
        <taxon>Bacilli</taxon>
        <taxon>Bacillales</taxon>
        <taxon>Alicyclobacillaceae</taxon>
        <taxon>Alicyclobacillus</taxon>
    </lineage>
</organism>
<dbReference type="PIRSF" id="PIRSF005700">
    <property type="entry name" value="PepC"/>
    <property type="match status" value="1"/>
</dbReference>
<evidence type="ECO:0000313" key="6">
    <source>
        <dbReference type="Proteomes" id="UP001164803"/>
    </source>
</evidence>
<dbReference type="PANTHER" id="PTHR10363:SF2">
    <property type="entry name" value="BLEOMYCIN HYDROLASE"/>
    <property type="match status" value="1"/>
</dbReference>
<keyword evidence="1 4" id="KW-0645">Protease</keyword>
<dbReference type="InterPro" id="IPR004134">
    <property type="entry name" value="Peptidase_C1B"/>
</dbReference>
<dbReference type="PANTHER" id="PTHR10363">
    <property type="entry name" value="BLEOMYCIN HYDROLASE"/>
    <property type="match status" value="1"/>
</dbReference>
<evidence type="ECO:0000256" key="2">
    <source>
        <dbReference type="ARBA" id="ARBA00022801"/>
    </source>
</evidence>
<reference evidence="5" key="1">
    <citation type="submission" date="2022-08" db="EMBL/GenBank/DDBJ databases">
        <title>Alicyclobacillus dauci DSM2870, complete genome.</title>
        <authorList>
            <person name="Wang Q."/>
            <person name="Cai R."/>
            <person name="Wang Z."/>
        </authorList>
    </citation>
    <scope>NUCLEOTIDE SEQUENCE</scope>
    <source>
        <strain evidence="5">DSM 28700</strain>
    </source>
</reference>
<name>A0ABY6Z8D6_9BACL</name>
<keyword evidence="6" id="KW-1185">Reference proteome</keyword>
<keyword evidence="4" id="KW-0031">Aminopeptidase</keyword>
<proteinExistence type="inferred from homology"/>
<dbReference type="CDD" id="cd00585">
    <property type="entry name" value="Peptidase_C1B"/>
    <property type="match status" value="1"/>
</dbReference>
<protein>
    <recommendedName>
        <fullName evidence="4">Aminopeptidase</fullName>
    </recommendedName>
</protein>
<dbReference type="InterPro" id="IPR038765">
    <property type="entry name" value="Papain-like_cys_pep_sf"/>
</dbReference>
<dbReference type="Gene3D" id="3.90.70.10">
    <property type="entry name" value="Cysteine proteinases"/>
    <property type="match status" value="1"/>
</dbReference>
<dbReference type="InterPro" id="IPR000169">
    <property type="entry name" value="Pept_cys_AS"/>
</dbReference>
<accession>A0ABY6Z8D6</accession>
<comment type="similarity">
    <text evidence="4">Belongs to the peptidase C1 family.</text>
</comment>
<evidence type="ECO:0000313" key="5">
    <source>
        <dbReference type="EMBL" id="WAH39092.1"/>
    </source>
</evidence>
<keyword evidence="2 4" id="KW-0378">Hydrolase</keyword>
<gene>
    <name evidence="5" type="ORF">NZD86_01335</name>
</gene>
<evidence type="ECO:0000256" key="4">
    <source>
        <dbReference type="PIRNR" id="PIRNR005700"/>
    </source>
</evidence>
<dbReference type="Pfam" id="PF03051">
    <property type="entry name" value="Peptidase_C1_2"/>
    <property type="match status" value="1"/>
</dbReference>
<evidence type="ECO:0000256" key="1">
    <source>
        <dbReference type="ARBA" id="ARBA00022670"/>
    </source>
</evidence>